<evidence type="ECO:0000256" key="1">
    <source>
        <dbReference type="SAM" id="Phobius"/>
    </source>
</evidence>
<dbReference type="AlphaFoldDB" id="A0A1B2LXQ7"/>
<dbReference type="Proteomes" id="UP000093391">
    <property type="component" value="Chromosome"/>
</dbReference>
<sequence length="223" mass="25335">MLWELFNSPSNIIFSISLALMLLLGITELILMLVGASAQGFLDQFLPEQLLDVKHPELNFSDHHDGLWIKTLDWLYLGRIPILVWFIIFLTVYSLTGFITQIILFKIFGSYLSAWLISPLCLFLAMPLVRYSSKFIAKILPQDETTAIHSEELIGRTALIILGEAKINYPAQAKVKDQHGLTHYVLVEPQQDITLKMGQQVILTEKTTIGFKATTFIEQRAEI</sequence>
<feature type="transmembrane region" description="Helical" evidence="1">
    <location>
        <begin position="12"/>
        <end position="34"/>
    </location>
</feature>
<dbReference type="Pfam" id="PF21001">
    <property type="entry name" value="YqiJ_N"/>
    <property type="match status" value="1"/>
</dbReference>
<organism evidence="4 5">
    <name type="scientific">Acinetobacter larvae</name>
    <dbReference type="NCBI Taxonomy" id="1789224"/>
    <lineage>
        <taxon>Bacteria</taxon>
        <taxon>Pseudomonadati</taxon>
        <taxon>Pseudomonadota</taxon>
        <taxon>Gammaproteobacteria</taxon>
        <taxon>Moraxellales</taxon>
        <taxon>Moraxellaceae</taxon>
        <taxon>Acinetobacter</taxon>
    </lineage>
</organism>
<dbReference type="Pfam" id="PF07290">
    <property type="entry name" value="YqiJ_OB"/>
    <property type="match status" value="1"/>
</dbReference>
<name>A0A1B2LXQ7_9GAMM</name>
<keyword evidence="5" id="KW-1185">Reference proteome</keyword>
<reference evidence="4 5" key="1">
    <citation type="submission" date="2016-08" db="EMBL/GenBank/DDBJ databases">
        <authorList>
            <person name="Seilhamer J.J."/>
        </authorList>
    </citation>
    <scope>NUCLEOTIDE SEQUENCE [LARGE SCALE GENOMIC DNA]</scope>
    <source>
        <strain evidence="4 5">BRTC-1</strain>
    </source>
</reference>
<dbReference type="InterPro" id="IPR010840">
    <property type="entry name" value="YqiJ_OB"/>
</dbReference>
<evidence type="ECO:0008006" key="6">
    <source>
        <dbReference type="Google" id="ProtNLM"/>
    </source>
</evidence>
<evidence type="ECO:0000259" key="2">
    <source>
        <dbReference type="Pfam" id="PF07290"/>
    </source>
</evidence>
<dbReference type="EMBL" id="CP016895">
    <property type="protein sequence ID" value="AOA57721.1"/>
    <property type="molecule type" value="Genomic_DNA"/>
</dbReference>
<keyword evidence="1" id="KW-0812">Transmembrane</keyword>
<dbReference type="RefSeq" id="WP_067553155.1">
    <property type="nucleotide sequence ID" value="NZ_CP016895.1"/>
</dbReference>
<dbReference type="InterPro" id="IPR048376">
    <property type="entry name" value="YqiJ_N"/>
</dbReference>
<feature type="domain" description="Inner membrane protein YqiJ OB-fold" evidence="2">
    <location>
        <begin position="152"/>
        <end position="213"/>
    </location>
</feature>
<feature type="transmembrane region" description="Helical" evidence="1">
    <location>
        <begin position="82"/>
        <end position="105"/>
    </location>
</feature>
<proteinExistence type="predicted"/>
<protein>
    <recommendedName>
        <fullName evidence="6">DUF1449 domain-containing protein</fullName>
    </recommendedName>
</protein>
<dbReference type="STRING" id="1789224.BFG52_04680"/>
<keyword evidence="1" id="KW-0472">Membrane</keyword>
<accession>A0A1B2LXQ7</accession>
<evidence type="ECO:0000313" key="5">
    <source>
        <dbReference type="Proteomes" id="UP000093391"/>
    </source>
</evidence>
<feature type="domain" description="Inner membrane protein YqiJ N-terminal" evidence="3">
    <location>
        <begin position="11"/>
        <end position="130"/>
    </location>
</feature>
<gene>
    <name evidence="4" type="ORF">BFG52_04680</name>
</gene>
<evidence type="ECO:0000259" key="3">
    <source>
        <dbReference type="Pfam" id="PF21001"/>
    </source>
</evidence>
<evidence type="ECO:0000313" key="4">
    <source>
        <dbReference type="EMBL" id="AOA57721.1"/>
    </source>
</evidence>
<keyword evidence="1" id="KW-1133">Transmembrane helix</keyword>
<dbReference type="OrthoDB" id="7207054at2"/>
<feature type="transmembrane region" description="Helical" evidence="1">
    <location>
        <begin position="111"/>
        <end position="129"/>
    </location>
</feature>
<dbReference type="KEGG" id="ala:BFG52_04680"/>